<evidence type="ECO:0008006" key="3">
    <source>
        <dbReference type="Google" id="ProtNLM"/>
    </source>
</evidence>
<proteinExistence type="predicted"/>
<gene>
    <name evidence="1" type="ORF">J0656_08205</name>
</gene>
<comment type="caution">
    <text evidence="1">The sequence shown here is derived from an EMBL/GenBank/DDBJ whole genome shotgun (WGS) entry which is preliminary data.</text>
</comment>
<protein>
    <recommendedName>
        <fullName evidence="3">DUF5689 domain-containing protein</fullName>
    </recommendedName>
</protein>
<dbReference type="RefSeq" id="WP_207032788.1">
    <property type="nucleotide sequence ID" value="NZ_CP159476.1"/>
</dbReference>
<reference evidence="1 2" key="1">
    <citation type="submission" date="2021-03" db="EMBL/GenBank/DDBJ databases">
        <title>Muricauda lutimaris sp. nov. and Muricauda ruestringensis sp. nov, two marine members of the Flavobacteriaceae isolated from deep sea sediments of Western Pacific.</title>
        <authorList>
            <person name="Zhao S."/>
            <person name="Liu R."/>
        </authorList>
    </citation>
    <scope>NUCLEOTIDE SEQUENCE [LARGE SCALE GENOMIC DNA]</scope>
    <source>
        <strain evidence="1 2">BC31-1-A7</strain>
    </source>
</reference>
<evidence type="ECO:0000313" key="2">
    <source>
        <dbReference type="Proteomes" id="UP000664044"/>
    </source>
</evidence>
<accession>A0ABS3G4J4</accession>
<dbReference type="PROSITE" id="PS51257">
    <property type="entry name" value="PROKAR_LIPOPROTEIN"/>
    <property type="match status" value="1"/>
</dbReference>
<keyword evidence="2" id="KW-1185">Reference proteome</keyword>
<dbReference type="Proteomes" id="UP000664044">
    <property type="component" value="Unassembled WGS sequence"/>
</dbReference>
<sequence length="387" mass="41980">MKSNISIQFLLGLLFLIGCSNDNNTFEDITDRGGFVSFDQTPELSYSVLSLDSDVISAQLVDSNGNADSYSLSVTYGDTTAEDIVTVTEFPYQLELSISDIIDALGLTEDDIELGSTMSFVGTVTSPNGTFSGASPDLNDNNVNEGGDTTDRSKLYFPNQAMEFSISFFQPAGKKIRGTSFEEVPIGAEDDTYDRNGSNDETLDLINGDVPPYVDYVAVGTGVDDELGFDAEYIAIEDISSSSLGFSAERIGVFSLFEDYEAYPDGTQGFHSEDADGAIRLTFDTVEVPEGQQNSGVSFQVFFGDTSWEELDGIHAYANITTDSGADVLELASIFSDDVEEVAGQWYEINSGYLKGVRSYELVVQIQSGATPESFDIDNVIIYESED</sequence>
<evidence type="ECO:0000313" key="1">
    <source>
        <dbReference type="EMBL" id="MBO0353994.1"/>
    </source>
</evidence>
<name>A0ABS3G4J4_9FLAO</name>
<organism evidence="1 2">
    <name type="scientific">Flagellimonas aurea</name>
    <dbReference type="NCBI Taxonomy" id="2915619"/>
    <lineage>
        <taxon>Bacteria</taxon>
        <taxon>Pseudomonadati</taxon>
        <taxon>Bacteroidota</taxon>
        <taxon>Flavobacteriia</taxon>
        <taxon>Flavobacteriales</taxon>
        <taxon>Flavobacteriaceae</taxon>
        <taxon>Flagellimonas</taxon>
    </lineage>
</organism>
<dbReference type="EMBL" id="JAFLNL010000003">
    <property type="protein sequence ID" value="MBO0353994.1"/>
    <property type="molecule type" value="Genomic_DNA"/>
</dbReference>